<evidence type="ECO:0000256" key="1">
    <source>
        <dbReference type="SAM" id="Phobius"/>
    </source>
</evidence>
<keyword evidence="3" id="KW-1185">Reference proteome</keyword>
<feature type="transmembrane region" description="Helical" evidence="1">
    <location>
        <begin position="284"/>
        <end position="306"/>
    </location>
</feature>
<evidence type="ECO:0000313" key="3">
    <source>
        <dbReference type="Proteomes" id="UP000179807"/>
    </source>
</evidence>
<keyword evidence="1" id="KW-1133">Transmembrane helix</keyword>
<protein>
    <submittedName>
        <fullName evidence="2">Uncharacterized protein</fullName>
    </submittedName>
</protein>
<comment type="caution">
    <text evidence="2">The sequence shown here is derived from an EMBL/GenBank/DDBJ whole genome shotgun (WGS) entry which is preliminary data.</text>
</comment>
<dbReference type="GeneID" id="94849129"/>
<dbReference type="EMBL" id="MLAK01000260">
    <property type="protein sequence ID" value="OHT15207.1"/>
    <property type="molecule type" value="Genomic_DNA"/>
</dbReference>
<evidence type="ECO:0000313" key="2">
    <source>
        <dbReference type="EMBL" id="OHT15207.1"/>
    </source>
</evidence>
<feature type="transmembrane region" description="Helical" evidence="1">
    <location>
        <begin position="352"/>
        <end position="374"/>
    </location>
</feature>
<feature type="transmembrane region" description="Helical" evidence="1">
    <location>
        <begin position="88"/>
        <end position="107"/>
    </location>
</feature>
<sequence length="587" mass="66648">MLWILLILSSTFHGYCLVPLVKVGSLDFLARFFTGWFLGSIGTGLFLYIISLLIPISAFLTIIIIAIHTGSAFFLLKHSHKSKIAIDSNPWFLFLIVFTAGMSLRYLGQIYSKIPDFLPYLMEPIYEDEISFINSLFYGNNRRRSNIMYYDNPRASTFKYPGYATPLLYAASLMTLGASYSDASIIICFLNTMAACYGVYSFAKKYTKWATITTIIFLFSGSWAAHIYYRASNRNDITNDLVHQFTPTHSSVWFQPFAVLLSMSKSSSFSIPMSIFAVNWAPSLISPILTTLIPSVTTSFATFGLLSGIPHCLPQILPFAASLIIRLVPFIFEYRPLFREAEMRGTFFAPLIIWFIAIGPVFLVVFFFGWLGLLQNIRLRNYCYASLGPFLLLQFFREGTDHFANAVAITAISLPATIVLFVELMRRFSQFPKDEEYKGVTIFIMTFTFAFLLYGGYLTINRIPMSTTANTVHRPLFNMKDHELTRAMIEKIPNNAVVFIKSRRLHPIIHAGKTAFLGDKHLIWATGIKFQDKYSLIDEMINENATAEAFQKAGVSFIVEEGLRGFGLNQRIFKTIFQNSQYKILAV</sequence>
<proteinExistence type="predicted"/>
<feature type="transmembrane region" description="Helical" evidence="1">
    <location>
        <begin position="183"/>
        <end position="203"/>
    </location>
</feature>
<accession>A0A1J4KVE5</accession>
<dbReference type="Proteomes" id="UP000179807">
    <property type="component" value="Unassembled WGS sequence"/>
</dbReference>
<name>A0A1J4KVE5_9EUKA</name>
<keyword evidence="1" id="KW-0472">Membrane</keyword>
<feature type="transmembrane region" description="Helical" evidence="1">
    <location>
        <begin position="403"/>
        <end position="425"/>
    </location>
</feature>
<feature type="transmembrane region" description="Helical" evidence="1">
    <location>
        <begin position="30"/>
        <end position="50"/>
    </location>
</feature>
<keyword evidence="1" id="KW-0812">Transmembrane</keyword>
<dbReference type="OrthoDB" id="10512868at2759"/>
<dbReference type="VEuPathDB" id="TrichDB:TRFO_42670"/>
<dbReference type="AlphaFoldDB" id="A0A1J4KVE5"/>
<gene>
    <name evidence="2" type="ORF">TRFO_42670</name>
</gene>
<feature type="transmembrane region" description="Helical" evidence="1">
    <location>
        <begin position="437"/>
        <end position="457"/>
    </location>
</feature>
<feature type="transmembrane region" description="Helical" evidence="1">
    <location>
        <begin position="209"/>
        <end position="229"/>
    </location>
</feature>
<feature type="transmembrane region" description="Helical" evidence="1">
    <location>
        <begin position="313"/>
        <end position="332"/>
    </location>
</feature>
<reference evidence="2" key="1">
    <citation type="submission" date="2016-10" db="EMBL/GenBank/DDBJ databases">
        <authorList>
            <person name="Benchimol M."/>
            <person name="Almeida L.G."/>
            <person name="Vasconcelos A.T."/>
            <person name="Perreira-Neves A."/>
            <person name="Rosa I.A."/>
            <person name="Tasca T."/>
            <person name="Bogo M.R."/>
            <person name="de Souza W."/>
        </authorList>
    </citation>
    <scope>NUCLEOTIDE SEQUENCE [LARGE SCALE GENOMIC DNA]</scope>
    <source>
        <strain evidence="2">K</strain>
    </source>
</reference>
<feature type="transmembrane region" description="Helical" evidence="1">
    <location>
        <begin position="57"/>
        <end position="76"/>
    </location>
</feature>
<organism evidence="2 3">
    <name type="scientific">Tritrichomonas foetus</name>
    <dbReference type="NCBI Taxonomy" id="1144522"/>
    <lineage>
        <taxon>Eukaryota</taxon>
        <taxon>Metamonada</taxon>
        <taxon>Parabasalia</taxon>
        <taxon>Tritrichomonadida</taxon>
        <taxon>Tritrichomonadidae</taxon>
        <taxon>Tritrichomonas</taxon>
    </lineage>
</organism>
<dbReference type="RefSeq" id="XP_068368343.1">
    <property type="nucleotide sequence ID" value="XM_068514425.1"/>
</dbReference>